<accession>A0AAE0SHP0</accession>
<organism evidence="1 2">
    <name type="scientific">Potamilus streckersoni</name>
    <dbReference type="NCBI Taxonomy" id="2493646"/>
    <lineage>
        <taxon>Eukaryota</taxon>
        <taxon>Metazoa</taxon>
        <taxon>Spiralia</taxon>
        <taxon>Lophotrochozoa</taxon>
        <taxon>Mollusca</taxon>
        <taxon>Bivalvia</taxon>
        <taxon>Autobranchia</taxon>
        <taxon>Heteroconchia</taxon>
        <taxon>Palaeoheterodonta</taxon>
        <taxon>Unionida</taxon>
        <taxon>Unionoidea</taxon>
        <taxon>Unionidae</taxon>
        <taxon>Ambleminae</taxon>
        <taxon>Lampsilini</taxon>
        <taxon>Potamilus</taxon>
    </lineage>
</organism>
<name>A0AAE0SHP0_9BIVA</name>
<reference evidence="1" key="1">
    <citation type="journal article" date="2021" name="Genome Biol. Evol.">
        <title>A High-Quality Reference Genome for a Parasitic Bivalve with Doubly Uniparental Inheritance (Bivalvia: Unionida).</title>
        <authorList>
            <person name="Smith C.H."/>
        </authorList>
    </citation>
    <scope>NUCLEOTIDE SEQUENCE</scope>
    <source>
        <strain evidence="1">CHS0354</strain>
    </source>
</reference>
<evidence type="ECO:0000313" key="2">
    <source>
        <dbReference type="Proteomes" id="UP001195483"/>
    </source>
</evidence>
<dbReference type="InterPro" id="IPR011042">
    <property type="entry name" value="6-blade_b-propeller_TolB-like"/>
</dbReference>
<sequence>MDLIKEFEAQRLHGGKKSWYTGATFLPGDSFVLVDYCNSRCCLYDSACNFVSEISFSATPWDVCHMKGNIIAISFPHKNKIEFLAANNTFEFLLTSNTKRACYGLSSLDEDHLVFSGYNNEEWRDCWGIIDKKGEEKFYHELQGDSSRDQSYVALNSTKTQVYVTWSNRRVLQCFGIEGDFKFSIELIDKPLGVCVNIDDSIFVLGHSSNNIHHISPSGELLNEISKDIPRESCKICTSLNKTYILITNRHKETRDKCFIYYARYRR</sequence>
<proteinExistence type="predicted"/>
<dbReference type="AlphaFoldDB" id="A0AAE0SHP0"/>
<evidence type="ECO:0000313" key="1">
    <source>
        <dbReference type="EMBL" id="KAK3592207.1"/>
    </source>
</evidence>
<comment type="caution">
    <text evidence="1">The sequence shown here is derived from an EMBL/GenBank/DDBJ whole genome shotgun (WGS) entry which is preliminary data.</text>
</comment>
<protein>
    <submittedName>
        <fullName evidence="1">Uncharacterized protein</fullName>
    </submittedName>
</protein>
<dbReference type="SUPFAM" id="SSF63829">
    <property type="entry name" value="Calcium-dependent phosphotriesterase"/>
    <property type="match status" value="1"/>
</dbReference>
<dbReference type="Proteomes" id="UP001195483">
    <property type="component" value="Unassembled WGS sequence"/>
</dbReference>
<reference evidence="1" key="3">
    <citation type="submission" date="2023-05" db="EMBL/GenBank/DDBJ databases">
        <authorList>
            <person name="Smith C.H."/>
        </authorList>
    </citation>
    <scope>NUCLEOTIDE SEQUENCE</scope>
    <source>
        <strain evidence="1">CHS0354</strain>
        <tissue evidence="1">Mantle</tissue>
    </source>
</reference>
<dbReference type="EMBL" id="JAEAOA010000063">
    <property type="protein sequence ID" value="KAK3592207.1"/>
    <property type="molecule type" value="Genomic_DNA"/>
</dbReference>
<keyword evidence="2" id="KW-1185">Reference proteome</keyword>
<reference evidence="1" key="2">
    <citation type="journal article" date="2021" name="Genome Biol. Evol.">
        <title>Developing a high-quality reference genome for a parasitic bivalve with doubly uniparental inheritance (Bivalvia: Unionida).</title>
        <authorList>
            <person name="Smith C.H."/>
        </authorList>
    </citation>
    <scope>NUCLEOTIDE SEQUENCE</scope>
    <source>
        <strain evidence="1">CHS0354</strain>
        <tissue evidence="1">Mantle</tissue>
    </source>
</reference>
<dbReference type="Gene3D" id="2.120.10.30">
    <property type="entry name" value="TolB, C-terminal domain"/>
    <property type="match status" value="1"/>
</dbReference>
<gene>
    <name evidence="1" type="ORF">CHS0354_000217</name>
</gene>